<dbReference type="InterPro" id="IPR032710">
    <property type="entry name" value="NTF2-like_dom_sf"/>
</dbReference>
<sequence>MKGVMIKEFLSGGCKFQKALIKNNITEWFHEDALMYLCHPFNQLVGVGEIISIFYEPLCTSFDELKKTPSICIAGEVGGDLWISSKGVYRGIFNKEWLDIPPTYKEMNLGYGEFHRLKQGKIIETRMLLDLPDLIKQSGTVLREDKSKEKTPYRPKEETLHLIDGSFHALLSWVKGSAQKEDIRRMDWWSHGGDLPLDHYWMRDELRLKLDQGIDVLEEVQKSKDKKTY</sequence>
<accession>A0AA43XKV6</accession>
<dbReference type="Gene3D" id="3.10.450.50">
    <property type="match status" value="1"/>
</dbReference>
<dbReference type="EMBL" id="SUMG01000006">
    <property type="protein sequence ID" value="NBG88191.1"/>
    <property type="molecule type" value="Genomic_DNA"/>
</dbReference>
<name>A0AA43XKV6_9CLOT</name>
<dbReference type="SUPFAM" id="SSF54427">
    <property type="entry name" value="NTF2-like"/>
    <property type="match status" value="1"/>
</dbReference>
<reference evidence="1 2" key="1">
    <citation type="submission" date="2019-04" db="EMBL/GenBank/DDBJ databases">
        <title>Isachenkonia alkalipeptolytica gen. nov. sp. nov. a new anaerobic, alkiliphilic organothrophic bacterium capable to reduce synthesized ferrihydrite isolated from a soda lake.</title>
        <authorList>
            <person name="Toshchakov S.V."/>
            <person name="Zavarzina D.G."/>
            <person name="Zhilina T.N."/>
            <person name="Kostrikina N.A."/>
            <person name="Kublanov I.V."/>
        </authorList>
    </citation>
    <scope>NUCLEOTIDE SEQUENCE [LARGE SCALE GENOMIC DNA]</scope>
    <source>
        <strain evidence="1 2">Z-1701</strain>
    </source>
</reference>
<dbReference type="AlphaFoldDB" id="A0AA43XKV6"/>
<organism evidence="1 2">
    <name type="scientific">Isachenkonia alkalipeptolytica</name>
    <dbReference type="NCBI Taxonomy" id="2565777"/>
    <lineage>
        <taxon>Bacteria</taxon>
        <taxon>Bacillati</taxon>
        <taxon>Bacillota</taxon>
        <taxon>Clostridia</taxon>
        <taxon>Eubacteriales</taxon>
        <taxon>Clostridiaceae</taxon>
        <taxon>Isachenkonia</taxon>
    </lineage>
</organism>
<dbReference type="Proteomes" id="UP000449710">
    <property type="component" value="Unassembled WGS sequence"/>
</dbReference>
<gene>
    <name evidence="1" type="ORF">ISALK_06715</name>
</gene>
<evidence type="ECO:0000313" key="2">
    <source>
        <dbReference type="Proteomes" id="UP000449710"/>
    </source>
</evidence>
<proteinExistence type="predicted"/>
<evidence type="ECO:0000313" key="1">
    <source>
        <dbReference type="EMBL" id="NBG88191.1"/>
    </source>
</evidence>
<protein>
    <submittedName>
        <fullName evidence="1">Ester cyclase</fullName>
    </submittedName>
</protein>
<keyword evidence="2" id="KW-1185">Reference proteome</keyword>
<dbReference type="RefSeq" id="WP_160720471.1">
    <property type="nucleotide sequence ID" value="NZ_SUMG01000006.1"/>
</dbReference>
<comment type="caution">
    <text evidence="1">The sequence shown here is derived from an EMBL/GenBank/DDBJ whole genome shotgun (WGS) entry which is preliminary data.</text>
</comment>